<dbReference type="GO" id="GO:0005789">
    <property type="term" value="C:endoplasmic reticulum membrane"/>
    <property type="evidence" value="ECO:0007669"/>
    <property type="project" value="UniProtKB-SubCell"/>
</dbReference>
<keyword evidence="7 8" id="KW-0472">Membrane</keyword>
<dbReference type="GO" id="GO:0006506">
    <property type="term" value="P:GPI anchor biosynthetic process"/>
    <property type="evidence" value="ECO:0007669"/>
    <property type="project" value="UniProtKB-KW"/>
</dbReference>
<dbReference type="Proteomes" id="UP001165740">
    <property type="component" value="Chromosome 3"/>
</dbReference>
<evidence type="ECO:0000256" key="6">
    <source>
        <dbReference type="ARBA" id="ARBA00022989"/>
    </source>
</evidence>
<feature type="transmembrane region" description="Helical" evidence="8">
    <location>
        <begin position="185"/>
        <end position="209"/>
    </location>
</feature>
<evidence type="ECO:0000256" key="8">
    <source>
        <dbReference type="SAM" id="Phobius"/>
    </source>
</evidence>
<feature type="transmembrane region" description="Helical" evidence="8">
    <location>
        <begin position="158"/>
        <end position="179"/>
    </location>
</feature>
<gene>
    <name evidence="10" type="primary">LOC106065823</name>
</gene>
<sequence length="223" mass="24890">MYSYKFKKFILLLSLSSFIFAFLIGILVLSLLLNDGPLNIISSPLVGIKMCISAVLVNCLFMFVLTVIYSSERSEDRSFFQPYSFIKSCGLLLLSSVIFHIISILYGAPVLISVEETYTFSVLMSVLVILPLCLFCGPVFDSWYEVFTSSSYLGIETVVYYTSIMSILGSWAGAAAIPLDWDRPWQAWPISCAVGAIFGYCLGLLFGAVQLPRELLNNKWKVI</sequence>
<dbReference type="OMA" id="HIISILY"/>
<dbReference type="OrthoDB" id="17366at2759"/>
<evidence type="ECO:0000313" key="9">
    <source>
        <dbReference type="Proteomes" id="UP001165740"/>
    </source>
</evidence>
<dbReference type="InterPro" id="IPR009580">
    <property type="entry name" value="GPI_biosynthesis_protein_Pig-F"/>
</dbReference>
<evidence type="ECO:0000256" key="2">
    <source>
        <dbReference type="ARBA" id="ARBA00004687"/>
    </source>
</evidence>
<keyword evidence="3" id="KW-0337">GPI-anchor biosynthesis</keyword>
<evidence type="ECO:0000256" key="7">
    <source>
        <dbReference type="ARBA" id="ARBA00023136"/>
    </source>
</evidence>
<reference evidence="10" key="1">
    <citation type="submission" date="2025-08" db="UniProtKB">
        <authorList>
            <consortium name="RefSeq"/>
        </authorList>
    </citation>
    <scope>IDENTIFICATION</scope>
</reference>
<evidence type="ECO:0000256" key="5">
    <source>
        <dbReference type="ARBA" id="ARBA00022824"/>
    </source>
</evidence>
<keyword evidence="4 8" id="KW-0812">Transmembrane</keyword>
<feature type="transmembrane region" description="Helical" evidence="8">
    <location>
        <begin position="45"/>
        <end position="69"/>
    </location>
</feature>
<name>A0A9W2ZVC8_BIOGL</name>
<protein>
    <submittedName>
        <fullName evidence="10">Phosphatidylinositol-glycan biosynthesis class F protein-like</fullName>
    </submittedName>
</protein>
<comment type="subcellular location">
    <subcellularLocation>
        <location evidence="1">Endoplasmic reticulum membrane</location>
        <topology evidence="1">Multi-pass membrane protein</topology>
    </subcellularLocation>
</comment>
<keyword evidence="5" id="KW-0256">Endoplasmic reticulum</keyword>
<feature type="transmembrane region" description="Helical" evidence="8">
    <location>
        <begin position="118"/>
        <end position="137"/>
    </location>
</feature>
<comment type="pathway">
    <text evidence="2">Glycolipid biosynthesis; glycosylphosphatidylinositol-anchor biosynthesis.</text>
</comment>
<organism evidence="9 10">
    <name type="scientific">Biomphalaria glabrata</name>
    <name type="common">Bloodfluke planorb</name>
    <name type="synonym">Freshwater snail</name>
    <dbReference type="NCBI Taxonomy" id="6526"/>
    <lineage>
        <taxon>Eukaryota</taxon>
        <taxon>Metazoa</taxon>
        <taxon>Spiralia</taxon>
        <taxon>Lophotrochozoa</taxon>
        <taxon>Mollusca</taxon>
        <taxon>Gastropoda</taxon>
        <taxon>Heterobranchia</taxon>
        <taxon>Euthyneura</taxon>
        <taxon>Panpulmonata</taxon>
        <taxon>Hygrophila</taxon>
        <taxon>Lymnaeoidea</taxon>
        <taxon>Planorbidae</taxon>
        <taxon>Biomphalaria</taxon>
    </lineage>
</organism>
<feature type="transmembrane region" description="Helical" evidence="8">
    <location>
        <begin position="90"/>
        <end position="112"/>
    </location>
</feature>
<evidence type="ECO:0000313" key="10">
    <source>
        <dbReference type="RefSeq" id="XP_055879007.1"/>
    </source>
</evidence>
<evidence type="ECO:0000256" key="3">
    <source>
        <dbReference type="ARBA" id="ARBA00022502"/>
    </source>
</evidence>
<proteinExistence type="predicted"/>
<dbReference type="GeneID" id="106065823"/>
<feature type="transmembrane region" description="Helical" evidence="8">
    <location>
        <begin position="9"/>
        <end position="33"/>
    </location>
</feature>
<dbReference type="RefSeq" id="XP_055879007.1">
    <property type="nucleotide sequence ID" value="XM_056023032.1"/>
</dbReference>
<dbReference type="AlphaFoldDB" id="A0A9W2ZVC8"/>
<evidence type="ECO:0000256" key="1">
    <source>
        <dbReference type="ARBA" id="ARBA00004477"/>
    </source>
</evidence>
<keyword evidence="6 8" id="KW-1133">Transmembrane helix</keyword>
<accession>A0A9W2ZVC8</accession>
<dbReference type="Pfam" id="PF06699">
    <property type="entry name" value="PIG-F"/>
    <property type="match status" value="1"/>
</dbReference>
<evidence type="ECO:0000256" key="4">
    <source>
        <dbReference type="ARBA" id="ARBA00022692"/>
    </source>
</evidence>
<keyword evidence="9" id="KW-1185">Reference proteome</keyword>